<reference evidence="1 2" key="1">
    <citation type="submission" date="2022-10" db="EMBL/GenBank/DDBJ databases">
        <title>Roseococcus glaciei nov., sp. nov., isolated from glacier.</title>
        <authorList>
            <person name="Liu Q."/>
            <person name="Xin Y.-H."/>
        </authorList>
    </citation>
    <scope>NUCLEOTIDE SEQUENCE [LARGE SCALE GENOMIC DNA]</scope>
    <source>
        <strain evidence="1 2">MDT2-1-1</strain>
    </source>
</reference>
<dbReference type="InterPro" id="IPR016181">
    <property type="entry name" value="Acyl_CoA_acyltransferase"/>
</dbReference>
<dbReference type="SUPFAM" id="SSF55729">
    <property type="entry name" value="Acyl-CoA N-acyltransferases (Nat)"/>
    <property type="match status" value="1"/>
</dbReference>
<accession>A0ABT3NZA3</accession>
<proteinExistence type="predicted"/>
<dbReference type="Proteomes" id="UP001526430">
    <property type="component" value="Unassembled WGS sequence"/>
</dbReference>
<comment type="caution">
    <text evidence="1">The sequence shown here is derived from an EMBL/GenBank/DDBJ whole genome shotgun (WGS) entry which is preliminary data.</text>
</comment>
<name>A0ABT3NZA3_9PROT</name>
<keyword evidence="2" id="KW-1185">Reference proteome</keyword>
<sequence length="318" mass="36437">MTKNTPELQVELYKDTSASAWDDFVEASKNATFLHKRRYMRYHADRFEDASLMLRRGSEIVAILPAHTTEGGIASHNGLTYGGFLVSERMTTPLMLEVFGTALGWLSRQGVRKVHYKTIPHIYHRLPAEEDRYALFRHDAVLVRRDLLSTIDMARRPMPQERRRRGAAKALQKGVTVQEDADWEGFWQLLEKHLAARYHTRPVHSILEIRHLQVSFPRSIRLFTARGPLRALLGGVVIYETDEVAHLQYAAATAEGFACGCLDRLFLHLLDEVFLAKRWFDFGNSTELEGRWLNDGLINQKEGFGGRAVAHDYYEIAV</sequence>
<evidence type="ECO:0000313" key="2">
    <source>
        <dbReference type="Proteomes" id="UP001526430"/>
    </source>
</evidence>
<dbReference type="EMBL" id="JAPFQI010000017">
    <property type="protein sequence ID" value="MCW8087497.1"/>
    <property type="molecule type" value="Genomic_DNA"/>
</dbReference>
<dbReference type="RefSeq" id="WP_301591701.1">
    <property type="nucleotide sequence ID" value="NZ_JAPFQI010000017.1"/>
</dbReference>
<protein>
    <recommendedName>
        <fullName evidence="3">GNAT family N-acetyltransferase</fullName>
    </recommendedName>
</protein>
<gene>
    <name evidence="1" type="ORF">OF850_17865</name>
</gene>
<organism evidence="1 2">
    <name type="scientific">Sabulicella glaciei</name>
    <dbReference type="NCBI Taxonomy" id="2984948"/>
    <lineage>
        <taxon>Bacteria</taxon>
        <taxon>Pseudomonadati</taxon>
        <taxon>Pseudomonadota</taxon>
        <taxon>Alphaproteobacteria</taxon>
        <taxon>Acetobacterales</taxon>
        <taxon>Acetobacteraceae</taxon>
        <taxon>Sabulicella</taxon>
    </lineage>
</organism>
<evidence type="ECO:0000313" key="1">
    <source>
        <dbReference type="EMBL" id="MCW8087497.1"/>
    </source>
</evidence>
<dbReference type="Gene3D" id="3.40.630.30">
    <property type="match status" value="1"/>
</dbReference>
<evidence type="ECO:0008006" key="3">
    <source>
        <dbReference type="Google" id="ProtNLM"/>
    </source>
</evidence>